<dbReference type="SUPFAM" id="SSF49899">
    <property type="entry name" value="Concanavalin A-like lectins/glucanases"/>
    <property type="match status" value="1"/>
</dbReference>
<reference evidence="4" key="1">
    <citation type="submission" date="2022-11" db="UniProtKB">
        <authorList>
            <consortium name="WormBaseParasite"/>
        </authorList>
    </citation>
    <scope>IDENTIFICATION</scope>
</reference>
<dbReference type="InterPro" id="IPR013320">
    <property type="entry name" value="ConA-like_dom_sf"/>
</dbReference>
<dbReference type="SMART" id="SM00449">
    <property type="entry name" value="SPRY"/>
    <property type="match status" value="1"/>
</dbReference>
<accession>A0A914IFB0</accession>
<dbReference type="Gene3D" id="2.60.120.920">
    <property type="match status" value="1"/>
</dbReference>
<keyword evidence="3" id="KW-1185">Reference proteome</keyword>
<evidence type="ECO:0000313" key="4">
    <source>
        <dbReference type="WBParaSite" id="Gr19_v10_g9708.t1"/>
    </source>
</evidence>
<dbReference type="InterPro" id="IPR044736">
    <property type="entry name" value="Gid1/RanBPM/SPLA_SPRY"/>
</dbReference>
<organism evidence="3 4">
    <name type="scientific">Globodera rostochiensis</name>
    <name type="common">Golden nematode worm</name>
    <name type="synonym">Heterodera rostochiensis</name>
    <dbReference type="NCBI Taxonomy" id="31243"/>
    <lineage>
        <taxon>Eukaryota</taxon>
        <taxon>Metazoa</taxon>
        <taxon>Ecdysozoa</taxon>
        <taxon>Nematoda</taxon>
        <taxon>Chromadorea</taxon>
        <taxon>Rhabditida</taxon>
        <taxon>Tylenchina</taxon>
        <taxon>Tylenchomorpha</taxon>
        <taxon>Tylenchoidea</taxon>
        <taxon>Heteroderidae</taxon>
        <taxon>Heteroderinae</taxon>
        <taxon>Globodera</taxon>
    </lineage>
</organism>
<dbReference type="PROSITE" id="PS50188">
    <property type="entry name" value="B302_SPRY"/>
    <property type="match status" value="1"/>
</dbReference>
<evidence type="ECO:0000256" key="1">
    <source>
        <dbReference type="SAM" id="SignalP"/>
    </source>
</evidence>
<dbReference type="InterPro" id="IPR001870">
    <property type="entry name" value="B30.2/SPRY"/>
</dbReference>
<evidence type="ECO:0000259" key="2">
    <source>
        <dbReference type="PROSITE" id="PS50188"/>
    </source>
</evidence>
<dbReference type="InterPro" id="IPR003877">
    <property type="entry name" value="SPRY_dom"/>
</dbReference>
<dbReference type="Proteomes" id="UP000887572">
    <property type="component" value="Unplaced"/>
</dbReference>
<dbReference type="WBParaSite" id="Gr19_v10_g9708.t1">
    <property type="protein sequence ID" value="Gr19_v10_g9708.t1"/>
    <property type="gene ID" value="Gr19_v10_g9708"/>
</dbReference>
<dbReference type="Pfam" id="PF00622">
    <property type="entry name" value="SPRY"/>
    <property type="match status" value="1"/>
</dbReference>
<dbReference type="AlphaFoldDB" id="A0A914IFB0"/>
<dbReference type="CDD" id="cd12885">
    <property type="entry name" value="SPRY_RanBP_like"/>
    <property type="match status" value="1"/>
</dbReference>
<evidence type="ECO:0000313" key="3">
    <source>
        <dbReference type="Proteomes" id="UP000887572"/>
    </source>
</evidence>
<sequence>MLLSALCCTCIILVRIALCRALPAKFPPNGRAGTKSGLTLQNRWDSTAYHEGLTLIEPARLVVQHYGENSVFRSVLAEKPIPKDGIFYYEATILEKNELASKQMPLDGCVGLDEGLTDTNTMADFGVTKFVGLAVKGCSHVNGRPFIRGKPKFEEGDVIGCGVNLATRQIIYTKNGERLETAGLFVDSAAELYPCVTLYNPGTKIEANFGPNFKFNIPADGI</sequence>
<feature type="signal peptide" evidence="1">
    <location>
        <begin position="1"/>
        <end position="21"/>
    </location>
</feature>
<feature type="domain" description="B30.2/SPRY" evidence="2">
    <location>
        <begin position="22"/>
        <end position="214"/>
    </location>
</feature>
<protein>
    <submittedName>
        <fullName evidence="4">B30.2/SPRY domain-containing protein</fullName>
    </submittedName>
</protein>
<dbReference type="InterPro" id="IPR043136">
    <property type="entry name" value="B30.2/SPRY_sf"/>
</dbReference>
<proteinExistence type="predicted"/>
<name>A0A914IFB0_GLORO</name>
<keyword evidence="1" id="KW-0732">Signal</keyword>
<feature type="chain" id="PRO_5037955153" evidence="1">
    <location>
        <begin position="22"/>
        <end position="222"/>
    </location>
</feature>